<evidence type="ECO:0000313" key="3">
    <source>
        <dbReference type="RefSeq" id="XP_015608283.1"/>
    </source>
</evidence>
<dbReference type="PANTHER" id="PTHR46298:SF1">
    <property type="entry name" value="ANDROGLOBIN"/>
    <property type="match status" value="1"/>
</dbReference>
<dbReference type="GeneID" id="107274059"/>
<dbReference type="Proteomes" id="UP000694920">
    <property type="component" value="Unplaced"/>
</dbReference>
<dbReference type="CDD" id="cd22307">
    <property type="entry name" value="Adgb_C_mid-like"/>
    <property type="match status" value="1"/>
</dbReference>
<dbReference type="Pfam" id="PF22069">
    <property type="entry name" value="Androglobin_IV"/>
    <property type="match status" value="1"/>
</dbReference>
<dbReference type="PROSITE" id="PS50096">
    <property type="entry name" value="IQ"/>
    <property type="match status" value="1"/>
</dbReference>
<dbReference type="PANTHER" id="PTHR46298">
    <property type="entry name" value="ANDROGLOBIN"/>
    <property type="match status" value="1"/>
</dbReference>
<dbReference type="InterPro" id="IPR053033">
    <property type="entry name" value="Androglobin-like"/>
</dbReference>
<dbReference type="Pfam" id="PF22068">
    <property type="entry name" value="Androglobin_II"/>
    <property type="match status" value="1"/>
</dbReference>
<name>A0AAJ7FU16_CEPCN</name>
<dbReference type="InterPro" id="IPR054094">
    <property type="entry name" value="Androglobin_IV"/>
</dbReference>
<dbReference type="KEGG" id="ccin:107274059"/>
<dbReference type="AlphaFoldDB" id="A0AAJ7FU16"/>
<sequence length="999" mass="116502">MVSPLRECKESLIYTYESDRSAKGERMEEPEVRNVVKTRGKVAADLSPVQILNDKGSVPDISLWGDFNKMTSYIMEIQLFYKSWHFSYFARISNILPDVQDDEKMRTGSRDTKKASRDTRKEVKTDVKIFLDSLKWRHDLSKSRNEPLYLFMDSLEVKFLLLTFTAMQAYPPPSDPDRVNFSYLIVEKANFFKRTAGNDPLAIIRTSGTGSTVLEVDPGRHIFRIFIRSEFSYFLTISSDTIFHIGNRLKIFDLMTKESERLDDLARKTFIGTINAFQVFGQVDYREKLKNFYKMYMPQDDDRTTTEFNVSLKKSIHYFFLEELHKAVERNLTEDLIGAQRALRIFFLDPDVGMKIYSEESKVSFDGFSSSPRDGFSKEKIAHGSKEQEIEEQEFIPVDYDRAATIIQSFFRMILVRSYKKKHDPKHKEHFHILDDLGRIVESLDYAKKESIWHQLIRDTINRDNRFKSWYPCSEDFQHVLSIQECKGIMMNVTQDQWVPIVRLVVNPAKFESVFPNLNLFANLPNYTLRVFNNDTGRELEKIINNVVPMHYKHTKYGYTIFGYGWSGNSKFKEFNWTLKIITMKGESIFYTVNDDPEPISDKIQIPNLWLAEVSNNYIPNTGKLIGRWIIEAKIKSIVSFRLVTSYEMVEIKFRVINQKGYIMSESTGTSVVILPHVFLFQDFEELSKEESVTRITPPEVEKYYLEAYVLNDSWPLTETEWSVAKHVKRRNTVYAWKSLRVSSLGGVKLSKSDLSKLKQISKKGSDVLYIPEKPYWVLQTVSDVGSGVNVEEDKKKEEELAKVKASWEKNKPGRLQRGKTLRENFLNDNCLVISASIMSQPAVSTSPSGHAVPKSRSVSHTDGSWFPLFKTVENRTLTPPPDIHKFLPKLDLSIYVNKEDEEENRWLKTDCDEEMLRNLRLIDFFDFKQSQAVFWEEMEDLLKGQEDRNSSLLHYYHGRLEERRNLMNEAYAKRLAYFAEANKMQMSKVKGSKKKKKL</sequence>
<proteinExistence type="predicted"/>
<dbReference type="InterPro" id="IPR057249">
    <property type="entry name" value="Globin_CP_ADGB"/>
</dbReference>
<gene>
    <name evidence="3" type="primary">LOC107274059</name>
</gene>
<protein>
    <submittedName>
        <fullName evidence="3">Androglobin-like</fullName>
    </submittedName>
</protein>
<evidence type="ECO:0000313" key="2">
    <source>
        <dbReference type="Proteomes" id="UP000694920"/>
    </source>
</evidence>
<organism evidence="2 3">
    <name type="scientific">Cephus cinctus</name>
    <name type="common">Wheat stem sawfly</name>
    <dbReference type="NCBI Taxonomy" id="211228"/>
    <lineage>
        <taxon>Eukaryota</taxon>
        <taxon>Metazoa</taxon>
        <taxon>Ecdysozoa</taxon>
        <taxon>Arthropoda</taxon>
        <taxon>Hexapoda</taxon>
        <taxon>Insecta</taxon>
        <taxon>Pterygota</taxon>
        <taxon>Neoptera</taxon>
        <taxon>Endopterygota</taxon>
        <taxon>Hymenoptera</taxon>
        <taxon>Cephoidea</taxon>
        <taxon>Cephidae</taxon>
        <taxon>Cephus</taxon>
    </lineage>
</organism>
<accession>A0AAJ7FU16</accession>
<reference evidence="3" key="1">
    <citation type="submission" date="2025-08" db="UniProtKB">
        <authorList>
            <consortium name="RefSeq"/>
        </authorList>
    </citation>
    <scope>IDENTIFICATION</scope>
</reference>
<feature type="domain" description="Globin" evidence="1">
    <location>
        <begin position="236"/>
        <end position="463"/>
    </location>
</feature>
<dbReference type="InterPro" id="IPR054093">
    <property type="entry name" value="Androglobin_II"/>
</dbReference>
<keyword evidence="2" id="KW-1185">Reference proteome</keyword>
<evidence type="ECO:0000259" key="1">
    <source>
        <dbReference type="PROSITE" id="PS52042"/>
    </source>
</evidence>
<dbReference type="PROSITE" id="PS52042">
    <property type="entry name" value="GLOBIN_CP_ADGB"/>
    <property type="match status" value="1"/>
</dbReference>
<dbReference type="RefSeq" id="XP_015608283.1">
    <property type="nucleotide sequence ID" value="XM_015752797.2"/>
</dbReference>